<dbReference type="Proteomes" id="UP000320390">
    <property type="component" value="Chromosome"/>
</dbReference>
<keyword evidence="3" id="KW-1185">Reference proteome</keyword>
<dbReference type="RefSeq" id="WP_145194758.1">
    <property type="nucleotide sequence ID" value="NZ_CP036434.1"/>
</dbReference>
<dbReference type="GO" id="GO:0071111">
    <property type="term" value="F:cyclic-guanylate-specific phosphodiesterase activity"/>
    <property type="evidence" value="ECO:0007669"/>
    <property type="project" value="UniProtKB-EC"/>
</dbReference>
<feature type="domain" description="EAL" evidence="1">
    <location>
        <begin position="172"/>
        <end position="427"/>
    </location>
</feature>
<protein>
    <submittedName>
        <fullName evidence="2">Cyclic di-GMP phosphodiesterase Gmr</fullName>
        <ecNumber evidence="2">3.1.4.52</ecNumber>
    </submittedName>
</protein>
<proteinExistence type="predicted"/>
<reference evidence="2 3" key="1">
    <citation type="submission" date="2019-02" db="EMBL/GenBank/DDBJ databases">
        <title>Deep-cultivation of Planctomycetes and their phenomic and genomic characterization uncovers novel biology.</title>
        <authorList>
            <person name="Wiegand S."/>
            <person name="Jogler M."/>
            <person name="Boedeker C."/>
            <person name="Pinto D."/>
            <person name="Vollmers J."/>
            <person name="Rivas-Marin E."/>
            <person name="Kohn T."/>
            <person name="Peeters S.H."/>
            <person name="Heuer A."/>
            <person name="Rast P."/>
            <person name="Oberbeckmann S."/>
            <person name="Bunk B."/>
            <person name="Jeske O."/>
            <person name="Meyerdierks A."/>
            <person name="Storesund J.E."/>
            <person name="Kallscheuer N."/>
            <person name="Luecker S."/>
            <person name="Lage O.M."/>
            <person name="Pohl T."/>
            <person name="Merkel B.J."/>
            <person name="Hornburger P."/>
            <person name="Mueller R.-W."/>
            <person name="Bruemmer F."/>
            <person name="Labrenz M."/>
            <person name="Spormann A.M."/>
            <person name="Op den Camp H."/>
            <person name="Overmann J."/>
            <person name="Amann R."/>
            <person name="Jetten M.S.M."/>
            <person name="Mascher T."/>
            <person name="Medema M.H."/>
            <person name="Devos D.P."/>
            <person name="Kaster A.-K."/>
            <person name="Ovreas L."/>
            <person name="Rohde M."/>
            <person name="Galperin M.Y."/>
            <person name="Jogler C."/>
        </authorList>
    </citation>
    <scope>NUCLEOTIDE SEQUENCE [LARGE SCALE GENOMIC DNA]</scope>
    <source>
        <strain evidence="2 3">Poly30</strain>
    </source>
</reference>
<evidence type="ECO:0000313" key="2">
    <source>
        <dbReference type="EMBL" id="QDV05345.1"/>
    </source>
</evidence>
<dbReference type="InterPro" id="IPR001633">
    <property type="entry name" value="EAL_dom"/>
</dbReference>
<dbReference type="Pfam" id="PF00563">
    <property type="entry name" value="EAL"/>
    <property type="match status" value="1"/>
</dbReference>
<evidence type="ECO:0000259" key="1">
    <source>
        <dbReference type="PROSITE" id="PS50883"/>
    </source>
</evidence>
<organism evidence="2 3">
    <name type="scientific">Saltatorellus ferox</name>
    <dbReference type="NCBI Taxonomy" id="2528018"/>
    <lineage>
        <taxon>Bacteria</taxon>
        <taxon>Pseudomonadati</taxon>
        <taxon>Planctomycetota</taxon>
        <taxon>Planctomycetia</taxon>
        <taxon>Planctomycetia incertae sedis</taxon>
        <taxon>Saltatorellus</taxon>
    </lineage>
</organism>
<dbReference type="CDD" id="cd01948">
    <property type="entry name" value="EAL"/>
    <property type="match status" value="1"/>
</dbReference>
<dbReference type="InterPro" id="IPR050706">
    <property type="entry name" value="Cyclic-di-GMP_PDE-like"/>
</dbReference>
<keyword evidence="2" id="KW-0378">Hydrolase</keyword>
<dbReference type="AlphaFoldDB" id="A0A518EMN0"/>
<dbReference type="PROSITE" id="PS50883">
    <property type="entry name" value="EAL"/>
    <property type="match status" value="1"/>
</dbReference>
<sequence length="431" mass="46341">MNDADSLSAATTSKTNRESSDVGAIAEWMRSIESREAKSLSRGGVFCIELRDRSEAGGSLNNERLRAIWSKVHQHFGGAVGLGFLGSERAFAVTLDESQWASLAACVVQAAVAAGIPAHDIGVGVGFARQEMRGQPTADVLRLATTAASYASDTGIGFSRRSLADEQRQHRKAAIQTGLEKALEGEEGLRLIFQPKVDAVSGKITGAEALLRFECDEIGPVSTMELLDVAEACGELERLDRWALGLAVESLASFQEDGVDAIPVSVNVRAETAFHPGFTEFLAGTLATFGVKPSLLEIEIREDQAMQQLGKAEEVTRRLSDLGVATALDGFGRNRTTLADLRRLRVSTLKLDRGIVREMMSNPQVAQLAHGMMHLSRVLQMQTVAVGIETEEQRSYMRDAGCSSLQGFLFFSPMEGPDLLAQVRSGSAVAA</sequence>
<dbReference type="InterPro" id="IPR035919">
    <property type="entry name" value="EAL_sf"/>
</dbReference>
<dbReference type="PANTHER" id="PTHR33121">
    <property type="entry name" value="CYCLIC DI-GMP PHOSPHODIESTERASE PDEF"/>
    <property type="match status" value="1"/>
</dbReference>
<dbReference type="OrthoDB" id="9813903at2"/>
<dbReference type="PANTHER" id="PTHR33121:SF70">
    <property type="entry name" value="SIGNALING PROTEIN YKOW"/>
    <property type="match status" value="1"/>
</dbReference>
<dbReference type="SMART" id="SM00052">
    <property type="entry name" value="EAL"/>
    <property type="match status" value="1"/>
</dbReference>
<accession>A0A518EMN0</accession>
<evidence type="ECO:0000313" key="3">
    <source>
        <dbReference type="Proteomes" id="UP000320390"/>
    </source>
</evidence>
<dbReference type="EC" id="3.1.4.52" evidence="2"/>
<name>A0A518EMN0_9BACT</name>
<dbReference type="Gene3D" id="3.20.20.450">
    <property type="entry name" value="EAL domain"/>
    <property type="match status" value="1"/>
</dbReference>
<dbReference type="SUPFAM" id="SSF141868">
    <property type="entry name" value="EAL domain-like"/>
    <property type="match status" value="1"/>
</dbReference>
<dbReference type="EMBL" id="CP036434">
    <property type="protein sequence ID" value="QDV05345.1"/>
    <property type="molecule type" value="Genomic_DNA"/>
</dbReference>
<gene>
    <name evidence="2" type="primary">gmr_1</name>
    <name evidence="2" type="ORF">Poly30_08420</name>
</gene>